<dbReference type="AlphaFoldDB" id="J0R7G1"/>
<dbReference type="InterPro" id="IPR006427">
    <property type="entry name" value="Portal_HK97"/>
</dbReference>
<keyword evidence="2" id="KW-1185">Reference proteome</keyword>
<organism evidence="1 2">
    <name type="scientific">Bartonella tamiae Th239</name>
    <dbReference type="NCBI Taxonomy" id="1094558"/>
    <lineage>
        <taxon>Bacteria</taxon>
        <taxon>Pseudomonadati</taxon>
        <taxon>Pseudomonadota</taxon>
        <taxon>Alphaproteobacteria</taxon>
        <taxon>Hyphomicrobiales</taxon>
        <taxon>Bartonellaceae</taxon>
        <taxon>Bartonella</taxon>
    </lineage>
</organism>
<dbReference type="EMBL" id="AIMB01000001">
    <property type="protein sequence ID" value="EJF91674.1"/>
    <property type="molecule type" value="Genomic_DNA"/>
</dbReference>
<reference evidence="1 2" key="1">
    <citation type="submission" date="2012-03" db="EMBL/GenBank/DDBJ databases">
        <title>The Genome Sequence of Bartonella tamiae Th239.</title>
        <authorList>
            <consortium name="The Broad Institute Genome Sequencing Platform"/>
            <consortium name="The Broad Institute Genome Sequencing Center for Infectious Disease"/>
            <person name="Feldgarden M."/>
            <person name="Kirby J."/>
            <person name="Kosoy M."/>
            <person name="Birtles R."/>
            <person name="Probert W.S."/>
            <person name="Chiaraviglio L."/>
            <person name="Young S.K."/>
            <person name="Zeng Q."/>
            <person name="Gargeya S."/>
            <person name="Fitzgerald M."/>
            <person name="Haas B."/>
            <person name="Abouelleil A."/>
            <person name="Alvarado L."/>
            <person name="Arachchi H.M."/>
            <person name="Berlin A."/>
            <person name="Chapman S.B."/>
            <person name="Gearin G."/>
            <person name="Goldberg J."/>
            <person name="Griggs A."/>
            <person name="Gujja S."/>
            <person name="Hansen M."/>
            <person name="Heiman D."/>
            <person name="Howarth C."/>
            <person name="Larimer J."/>
            <person name="Lui A."/>
            <person name="MacDonald P.J.P."/>
            <person name="McCowen C."/>
            <person name="Montmayeur A."/>
            <person name="Murphy C."/>
            <person name="Neiman D."/>
            <person name="Pearson M."/>
            <person name="Priest M."/>
            <person name="Roberts A."/>
            <person name="Saif S."/>
            <person name="Shea T."/>
            <person name="Sisk P."/>
            <person name="Stolte C."/>
            <person name="Sykes S."/>
            <person name="Wortman J."/>
            <person name="Nusbaum C."/>
            <person name="Birren B."/>
        </authorList>
    </citation>
    <scope>NUCLEOTIDE SEQUENCE [LARGE SCALE GENOMIC DNA]</scope>
    <source>
        <strain evidence="1 2">Th239</strain>
    </source>
</reference>
<evidence type="ECO:0000313" key="1">
    <source>
        <dbReference type="EMBL" id="EJF91674.1"/>
    </source>
</evidence>
<dbReference type="NCBIfam" id="TIGR01537">
    <property type="entry name" value="portal_HK97"/>
    <property type="match status" value="1"/>
</dbReference>
<dbReference type="eggNOG" id="COG4695">
    <property type="taxonomic scope" value="Bacteria"/>
</dbReference>
<evidence type="ECO:0000313" key="2">
    <source>
        <dbReference type="Proteomes" id="UP000008952"/>
    </source>
</evidence>
<dbReference type="Proteomes" id="UP000008952">
    <property type="component" value="Unassembled WGS sequence"/>
</dbReference>
<dbReference type="STRING" id="1094558.ME5_00053"/>
<dbReference type="HOGENOM" id="CLU_033789_0_0_5"/>
<dbReference type="OrthoDB" id="7592047at2"/>
<protein>
    <submittedName>
        <fullName evidence="1">HK97 family phage portal protein</fullName>
    </submittedName>
</protein>
<proteinExistence type="predicted"/>
<dbReference type="PATRIC" id="fig|1094558.3.peg.54"/>
<dbReference type="Pfam" id="PF04860">
    <property type="entry name" value="Phage_portal"/>
    <property type="match status" value="1"/>
</dbReference>
<accession>J0R7G1</accession>
<sequence length="411" mass="46089">MRDAFFTSPRRQVIDDSALSYAGITSHSGEVVNENSLLGLSTAWRCISLLSGTVASLPINIYKEDSEGVPRLFKEHPLYFILKREPNYDQTAFDFWHFLESSIEMRGNAYARITRNGAKHISSLIPIHPSFISVTRQPDGALKYRWSENGIYYEGGSENIFHIRGFGGDPLGGLSPLSVGRNVFGNALAADNSSSDMFKNGLKPTGVLTFSEWLNEEQRKIAEENLSKKIGIGNGGMPLILEGGTSWQQITLSPEDAQMLQSRSFSVEEICRIFGVPPHMVGHTENSTSWGTGLEQQTLAFLQFTLRERLKRIEQAINKQLLTRLERQNGVYVSFNLESLLRADSQGRAHFYQVMTLIGAMTINEVRRLENMPPVDGGDTPRIQMQNVPIDQVDNETIRAFAEQIQQENNL</sequence>
<name>J0R7G1_9HYPH</name>
<gene>
    <name evidence="1" type="ORF">ME5_00053</name>
</gene>
<comment type="caution">
    <text evidence="1">The sequence shown here is derived from an EMBL/GenBank/DDBJ whole genome shotgun (WGS) entry which is preliminary data.</text>
</comment>
<dbReference type="InterPro" id="IPR006944">
    <property type="entry name" value="Phage/GTA_portal"/>
</dbReference>